<dbReference type="Pfam" id="PF00225">
    <property type="entry name" value="Kinesin"/>
    <property type="match status" value="1"/>
</dbReference>
<dbReference type="Gene3D" id="3.40.850.10">
    <property type="entry name" value="Kinesin motor domain"/>
    <property type="match status" value="1"/>
</dbReference>
<sequence>MSNFDANRESFLSKTKRFINESKVKRSRDQVFEPMTNQEEDKENKPILAKSSFKKLDSGMQDLIEHIEATNKKYKKADEELKKKSKNLERKNAKLKEFSEMEKQLQLTKIKRLKLMIEKERKRAEESHSLLQRSIQQRDEVVVKVEDQRKKNIQKKAEYERKFHTEFSTLQAEVQSLKNKREKVRHKYELNQEAIKEIESDVREYKTNINQMKTEMAVMQENDFQLSLYQKLLRNKIHELKGNIRVFCRIRPVLESDDPDDIVCKLGVNQVMKIRNFHNLEVNTSSFIGKEISQKVSRNSIARQTFEFDAIFGAESTQEEFFKEIHHLVLSALDGYKVCIFAYGQTGSGKTHTMEGDIESEEDRGIIPRAIEALFENITKMEELGWEFKIKVSFQEIYLDEVRDLLLTGNSMKQINKAMKYEPTIVEVDKIETVLYLLNTAKHNRSVAETSANARSSRSHSIFQLLVESRTDSVIGGKELNGAINLIDLAGSERIHKIANAKNNKERKKESTEINKSLTSLRDVITSLKNRDKFVPYRNSKLTYLLQPHLSAKSAKTLMIVNASPLACHASETINSLKFASQVNSCIMKDGKLTPSFKK</sequence>
<evidence type="ECO:0000313" key="4">
    <source>
        <dbReference type="EMBL" id="CAI2362751.1"/>
    </source>
</evidence>
<dbReference type="GO" id="GO:0005524">
    <property type="term" value="F:ATP binding"/>
    <property type="evidence" value="ECO:0007669"/>
    <property type="project" value="UniProtKB-UniRule"/>
</dbReference>
<dbReference type="InterPro" id="IPR036961">
    <property type="entry name" value="Kinesin_motor_dom_sf"/>
</dbReference>
<dbReference type="InterPro" id="IPR001752">
    <property type="entry name" value="Kinesin_motor_dom"/>
</dbReference>
<feature type="domain" description="Kinesin motor" evidence="3">
    <location>
        <begin position="243"/>
        <end position="586"/>
    </location>
</feature>
<accession>A0AAD1U696</accession>
<evidence type="ECO:0000259" key="3">
    <source>
        <dbReference type="PROSITE" id="PS50067"/>
    </source>
</evidence>
<feature type="binding site" evidence="1">
    <location>
        <begin position="344"/>
        <end position="351"/>
    </location>
    <ligand>
        <name>ATP</name>
        <dbReference type="ChEBI" id="CHEBI:30616"/>
    </ligand>
</feature>
<proteinExistence type="inferred from homology"/>
<organism evidence="4 5">
    <name type="scientific">Euplotes crassus</name>
    <dbReference type="NCBI Taxonomy" id="5936"/>
    <lineage>
        <taxon>Eukaryota</taxon>
        <taxon>Sar</taxon>
        <taxon>Alveolata</taxon>
        <taxon>Ciliophora</taxon>
        <taxon>Intramacronucleata</taxon>
        <taxon>Spirotrichea</taxon>
        <taxon>Hypotrichia</taxon>
        <taxon>Euplotida</taxon>
        <taxon>Euplotidae</taxon>
        <taxon>Moneuplotes</taxon>
    </lineage>
</organism>
<keyword evidence="5" id="KW-1185">Reference proteome</keyword>
<feature type="coiled-coil region" evidence="2">
    <location>
        <begin position="60"/>
        <end position="108"/>
    </location>
</feature>
<name>A0AAD1U696_EUPCR</name>
<comment type="similarity">
    <text evidence="1">Belongs to the TRAFAC class myosin-kinesin ATPase superfamily. Kinesin family.</text>
</comment>
<dbReference type="GO" id="GO:0007018">
    <property type="term" value="P:microtubule-based movement"/>
    <property type="evidence" value="ECO:0007669"/>
    <property type="project" value="InterPro"/>
</dbReference>
<dbReference type="PROSITE" id="PS50067">
    <property type="entry name" value="KINESIN_MOTOR_2"/>
    <property type="match status" value="1"/>
</dbReference>
<dbReference type="GO" id="GO:0008017">
    <property type="term" value="F:microtubule binding"/>
    <property type="evidence" value="ECO:0007669"/>
    <property type="project" value="InterPro"/>
</dbReference>
<dbReference type="AlphaFoldDB" id="A0AAD1U696"/>
<keyword evidence="1" id="KW-0067">ATP-binding</keyword>
<dbReference type="PANTHER" id="PTHR47972">
    <property type="entry name" value="KINESIN-LIKE PROTEIN KLP-3"/>
    <property type="match status" value="1"/>
</dbReference>
<dbReference type="InterPro" id="IPR027417">
    <property type="entry name" value="P-loop_NTPase"/>
</dbReference>
<feature type="coiled-coil region" evidence="2">
    <location>
        <begin position="142"/>
        <end position="222"/>
    </location>
</feature>
<dbReference type="SUPFAM" id="SSF52540">
    <property type="entry name" value="P-loop containing nucleoside triphosphate hydrolases"/>
    <property type="match status" value="1"/>
</dbReference>
<comment type="caution">
    <text evidence="4">The sequence shown here is derived from an EMBL/GenBank/DDBJ whole genome shotgun (WGS) entry which is preliminary data.</text>
</comment>
<dbReference type="PRINTS" id="PR00380">
    <property type="entry name" value="KINESINHEAVY"/>
</dbReference>
<dbReference type="InterPro" id="IPR027640">
    <property type="entry name" value="Kinesin-like_fam"/>
</dbReference>
<keyword evidence="1" id="KW-0547">Nucleotide-binding</keyword>
<protein>
    <recommendedName>
        <fullName evidence="3">Kinesin motor domain-containing protein</fullName>
    </recommendedName>
</protein>
<evidence type="ECO:0000256" key="2">
    <source>
        <dbReference type="SAM" id="Coils"/>
    </source>
</evidence>
<keyword evidence="2" id="KW-0175">Coiled coil</keyword>
<dbReference type="GO" id="GO:0003777">
    <property type="term" value="F:microtubule motor activity"/>
    <property type="evidence" value="ECO:0007669"/>
    <property type="project" value="InterPro"/>
</dbReference>
<evidence type="ECO:0000256" key="1">
    <source>
        <dbReference type="PROSITE-ProRule" id="PRU00283"/>
    </source>
</evidence>
<gene>
    <name evidence="4" type="ORF">ECRASSUSDP1_LOCUS4078</name>
</gene>
<dbReference type="SMART" id="SM00129">
    <property type="entry name" value="KISc"/>
    <property type="match status" value="1"/>
</dbReference>
<dbReference type="Proteomes" id="UP001295684">
    <property type="component" value="Unassembled WGS sequence"/>
</dbReference>
<keyword evidence="1" id="KW-0505">Motor protein</keyword>
<dbReference type="EMBL" id="CAMPGE010003908">
    <property type="protein sequence ID" value="CAI2362751.1"/>
    <property type="molecule type" value="Genomic_DNA"/>
</dbReference>
<reference evidence="4" key="1">
    <citation type="submission" date="2023-07" db="EMBL/GenBank/DDBJ databases">
        <authorList>
            <consortium name="AG Swart"/>
            <person name="Singh M."/>
            <person name="Singh A."/>
            <person name="Seah K."/>
            <person name="Emmerich C."/>
        </authorList>
    </citation>
    <scope>NUCLEOTIDE SEQUENCE</scope>
    <source>
        <strain evidence="4">DP1</strain>
    </source>
</reference>
<evidence type="ECO:0000313" key="5">
    <source>
        <dbReference type="Proteomes" id="UP001295684"/>
    </source>
</evidence>